<feature type="region of interest" description="Disordered" evidence="1">
    <location>
        <begin position="19"/>
        <end position="80"/>
    </location>
</feature>
<evidence type="ECO:0000256" key="2">
    <source>
        <dbReference type="SAM" id="Phobius"/>
    </source>
</evidence>
<dbReference type="AlphaFoldDB" id="A0A811RDG8"/>
<evidence type="ECO:0000256" key="1">
    <source>
        <dbReference type="SAM" id="MobiDB-lite"/>
    </source>
</evidence>
<evidence type="ECO:0000313" key="3">
    <source>
        <dbReference type="EMBL" id="CAD6267965.1"/>
    </source>
</evidence>
<keyword evidence="2" id="KW-0812">Transmembrane</keyword>
<comment type="caution">
    <text evidence="3">The sequence shown here is derived from an EMBL/GenBank/DDBJ whole genome shotgun (WGS) entry which is preliminary data.</text>
</comment>
<feature type="compositionally biased region" description="Low complexity" evidence="1">
    <location>
        <begin position="32"/>
        <end position="47"/>
    </location>
</feature>
<dbReference type="EMBL" id="CAJGYO010000014">
    <property type="protein sequence ID" value="CAD6267965.1"/>
    <property type="molecule type" value="Genomic_DNA"/>
</dbReference>
<keyword evidence="2" id="KW-1133">Transmembrane helix</keyword>
<protein>
    <recommendedName>
        <fullName evidence="5">Transmembrane protein</fullName>
    </recommendedName>
</protein>
<evidence type="ECO:0000313" key="4">
    <source>
        <dbReference type="Proteomes" id="UP000604825"/>
    </source>
</evidence>
<dbReference type="Proteomes" id="UP000604825">
    <property type="component" value="Unassembled WGS sequence"/>
</dbReference>
<organism evidence="3 4">
    <name type="scientific">Miscanthus lutarioriparius</name>
    <dbReference type="NCBI Taxonomy" id="422564"/>
    <lineage>
        <taxon>Eukaryota</taxon>
        <taxon>Viridiplantae</taxon>
        <taxon>Streptophyta</taxon>
        <taxon>Embryophyta</taxon>
        <taxon>Tracheophyta</taxon>
        <taxon>Spermatophyta</taxon>
        <taxon>Magnoliopsida</taxon>
        <taxon>Liliopsida</taxon>
        <taxon>Poales</taxon>
        <taxon>Poaceae</taxon>
        <taxon>PACMAD clade</taxon>
        <taxon>Panicoideae</taxon>
        <taxon>Andropogonodae</taxon>
        <taxon>Andropogoneae</taxon>
        <taxon>Saccharinae</taxon>
        <taxon>Miscanthus</taxon>
    </lineage>
</organism>
<reference evidence="3" key="1">
    <citation type="submission" date="2020-10" db="EMBL/GenBank/DDBJ databases">
        <authorList>
            <person name="Han B."/>
            <person name="Lu T."/>
            <person name="Zhao Q."/>
            <person name="Huang X."/>
            <person name="Zhao Y."/>
        </authorList>
    </citation>
    <scope>NUCLEOTIDE SEQUENCE</scope>
</reference>
<accession>A0A811RDG8</accession>
<feature type="transmembrane region" description="Helical" evidence="2">
    <location>
        <begin position="190"/>
        <end position="208"/>
    </location>
</feature>
<proteinExistence type="predicted"/>
<keyword evidence="2" id="KW-0472">Membrane</keyword>
<keyword evidence="4" id="KW-1185">Reference proteome</keyword>
<name>A0A811RDG8_9POAL</name>
<gene>
    <name evidence="3" type="ORF">NCGR_LOCUS51270</name>
</gene>
<evidence type="ECO:0008006" key="5">
    <source>
        <dbReference type="Google" id="ProtNLM"/>
    </source>
</evidence>
<sequence>MSNNAAVAGSLEVRRAVGRCTGGSGCTCASQSASPLRSPAAGSSSRSRSARSEDGESVDSSENRDSDDNATSEDQSDSIIRDAVHETDWSGMHVDEADQCQFIEWLDEPWPERVQACLKEPWKELKVTRRCEATANEALIDAIRCNDIATNARVELQEEVNRTKRVVECVCFTYHRKAALAAVDKRKMMYLVYCLLGVIVFLVVAILFKTN</sequence>